<evidence type="ECO:0000313" key="3">
    <source>
        <dbReference type="EMBL" id="PJZ73075.1"/>
    </source>
</evidence>
<keyword evidence="4" id="KW-1185">Reference proteome</keyword>
<reference evidence="4 5" key="1">
    <citation type="submission" date="2017-07" db="EMBL/GenBank/DDBJ databases">
        <title>Leptospira spp. isolated from tropical soils.</title>
        <authorList>
            <person name="Thibeaux R."/>
            <person name="Iraola G."/>
            <person name="Ferres I."/>
            <person name="Bierque E."/>
            <person name="Girault D."/>
            <person name="Soupe-Gilbert M.-E."/>
            <person name="Picardeau M."/>
            <person name="Goarant C."/>
        </authorList>
    </citation>
    <scope>NUCLEOTIDE SEQUENCE [LARGE SCALE GENOMIC DNA]</scope>
    <source>
        <strain evidence="3 5">FH1-B-B1</strain>
        <strain evidence="2 4">FH1-B-C1</strain>
    </source>
</reference>
<dbReference type="Proteomes" id="UP000231962">
    <property type="component" value="Unassembled WGS sequence"/>
</dbReference>
<name>A0A2M9ZM44_9LEPT</name>
<evidence type="ECO:0000313" key="2">
    <source>
        <dbReference type="EMBL" id="PJZ69710.1"/>
    </source>
</evidence>
<accession>A0A2M9ZM44</accession>
<feature type="domain" description="Lcl C-terminal" evidence="1">
    <location>
        <begin position="43"/>
        <end position="166"/>
    </location>
</feature>
<protein>
    <recommendedName>
        <fullName evidence="1">Lcl C-terminal domain-containing protein</fullName>
    </recommendedName>
</protein>
<dbReference type="Proteomes" id="UP000231990">
    <property type="component" value="Unassembled WGS sequence"/>
</dbReference>
<dbReference type="PANTHER" id="PTHR35812:SF1">
    <property type="entry name" value="LIPOPROTEIN"/>
    <property type="match status" value="1"/>
</dbReference>
<evidence type="ECO:0000313" key="5">
    <source>
        <dbReference type="Proteomes" id="UP000231990"/>
    </source>
</evidence>
<dbReference type="RefSeq" id="WP_100713691.1">
    <property type="nucleotide sequence ID" value="NZ_NPDY01000007.1"/>
</dbReference>
<sequence>MKRYYSLKGSFLSILLAISITILARGILAIGPFTVDFDGPGSGTVLDASTGLIWTRCSGGQAAADCSGTSIQFSWSGALNYCNTITTASRSWRLPNMNELLSLMTYKQMSPATDSTVFLNIPADGLFWSSSSHVQSSNKNQAMIVEFMDGGSDSDTKTNSHHVRCVSGP</sequence>
<dbReference type="Pfam" id="PF07603">
    <property type="entry name" value="Lcl_C"/>
    <property type="match status" value="1"/>
</dbReference>
<evidence type="ECO:0000259" key="1">
    <source>
        <dbReference type="Pfam" id="PF07603"/>
    </source>
</evidence>
<comment type="caution">
    <text evidence="3">The sequence shown here is derived from an EMBL/GenBank/DDBJ whole genome shotgun (WGS) entry which is preliminary data.</text>
</comment>
<proteinExistence type="predicted"/>
<dbReference type="OrthoDB" id="9813883at2"/>
<dbReference type="EMBL" id="NPDY01000007">
    <property type="protein sequence ID" value="PJZ69710.1"/>
    <property type="molecule type" value="Genomic_DNA"/>
</dbReference>
<dbReference type="InterPro" id="IPR011460">
    <property type="entry name" value="Lcl_C"/>
</dbReference>
<evidence type="ECO:0000313" key="4">
    <source>
        <dbReference type="Proteomes" id="UP000231962"/>
    </source>
</evidence>
<dbReference type="AlphaFoldDB" id="A0A2M9ZM44"/>
<dbReference type="PANTHER" id="PTHR35812">
    <property type="entry name" value="LIPOPROTEIN"/>
    <property type="match status" value="1"/>
</dbReference>
<gene>
    <name evidence="2" type="ORF">CH360_08930</name>
    <name evidence="3" type="ORF">CH373_11305</name>
</gene>
<organism evidence="3 5">
    <name type="scientific">Leptospira perolatii</name>
    <dbReference type="NCBI Taxonomy" id="2023191"/>
    <lineage>
        <taxon>Bacteria</taxon>
        <taxon>Pseudomonadati</taxon>
        <taxon>Spirochaetota</taxon>
        <taxon>Spirochaetia</taxon>
        <taxon>Leptospirales</taxon>
        <taxon>Leptospiraceae</taxon>
        <taxon>Leptospira</taxon>
    </lineage>
</organism>
<dbReference type="EMBL" id="NPDZ01000006">
    <property type="protein sequence ID" value="PJZ73075.1"/>
    <property type="molecule type" value="Genomic_DNA"/>
</dbReference>